<name>A0AAV1ZIN8_9ARAC</name>
<feature type="transmembrane region" description="Helical" evidence="8">
    <location>
        <begin position="205"/>
        <end position="225"/>
    </location>
</feature>
<feature type="region of interest" description="Disordered" evidence="7">
    <location>
        <begin position="462"/>
        <end position="504"/>
    </location>
</feature>
<dbReference type="FunFam" id="1.20.1250.20:FF:000003">
    <property type="entry name" value="Solute carrier family 17 member 3"/>
    <property type="match status" value="1"/>
</dbReference>
<dbReference type="EMBL" id="CAXIEN010000046">
    <property type="protein sequence ID" value="CAL1270129.1"/>
    <property type="molecule type" value="Genomic_DNA"/>
</dbReference>
<dbReference type="GO" id="GO:0016020">
    <property type="term" value="C:membrane"/>
    <property type="evidence" value="ECO:0007669"/>
    <property type="project" value="UniProtKB-SubCell"/>
</dbReference>
<evidence type="ECO:0000256" key="1">
    <source>
        <dbReference type="ARBA" id="ARBA00004141"/>
    </source>
</evidence>
<dbReference type="InterPro" id="IPR011701">
    <property type="entry name" value="MFS"/>
</dbReference>
<evidence type="ECO:0000313" key="10">
    <source>
        <dbReference type="EMBL" id="CAL1270129.1"/>
    </source>
</evidence>
<evidence type="ECO:0000256" key="7">
    <source>
        <dbReference type="SAM" id="MobiDB-lite"/>
    </source>
</evidence>
<dbReference type="PROSITE" id="PS50850">
    <property type="entry name" value="MFS"/>
    <property type="match status" value="1"/>
</dbReference>
<keyword evidence="4" id="KW-0769">Symport</keyword>
<evidence type="ECO:0000256" key="4">
    <source>
        <dbReference type="ARBA" id="ARBA00022847"/>
    </source>
</evidence>
<reference evidence="10 11" key="1">
    <citation type="submission" date="2024-04" db="EMBL/GenBank/DDBJ databases">
        <authorList>
            <person name="Rising A."/>
            <person name="Reimegard J."/>
            <person name="Sonavane S."/>
            <person name="Akerstrom W."/>
            <person name="Nylinder S."/>
            <person name="Hedman E."/>
            <person name="Kallberg Y."/>
        </authorList>
    </citation>
    <scope>NUCLEOTIDE SEQUENCE [LARGE SCALE GENOMIC DNA]</scope>
</reference>
<keyword evidence="3 8" id="KW-0812">Transmembrane</keyword>
<feature type="compositionally biased region" description="Polar residues" evidence="7">
    <location>
        <begin position="486"/>
        <end position="504"/>
    </location>
</feature>
<dbReference type="PANTHER" id="PTHR11662">
    <property type="entry name" value="SOLUTE CARRIER FAMILY 17"/>
    <property type="match status" value="1"/>
</dbReference>
<comment type="subcellular location">
    <subcellularLocation>
        <location evidence="1">Membrane</location>
        <topology evidence="1">Multi-pass membrane protein</topology>
    </subcellularLocation>
</comment>
<dbReference type="FunFam" id="1.20.1250.20:FF:000423">
    <property type="entry name" value="Putative inorganic phosphate cotransporter-like Protein"/>
    <property type="match status" value="1"/>
</dbReference>
<dbReference type="PANTHER" id="PTHR11662:SF399">
    <property type="entry name" value="FI19708P1-RELATED"/>
    <property type="match status" value="1"/>
</dbReference>
<dbReference type="InterPro" id="IPR050382">
    <property type="entry name" value="MFS_Na/Anion_cotransporter"/>
</dbReference>
<feature type="transmembrane region" description="Helical" evidence="8">
    <location>
        <begin position="401"/>
        <end position="423"/>
    </location>
</feature>
<evidence type="ECO:0000256" key="2">
    <source>
        <dbReference type="ARBA" id="ARBA00022448"/>
    </source>
</evidence>
<feature type="transmembrane region" description="Helical" evidence="8">
    <location>
        <begin position="138"/>
        <end position="158"/>
    </location>
</feature>
<comment type="caution">
    <text evidence="10">The sequence shown here is derived from an EMBL/GenBank/DDBJ whole genome shotgun (WGS) entry which is preliminary data.</text>
</comment>
<feature type="transmembrane region" description="Helical" evidence="8">
    <location>
        <begin position="80"/>
        <end position="99"/>
    </location>
</feature>
<feature type="transmembrane region" description="Helical" evidence="8">
    <location>
        <begin position="366"/>
        <end position="389"/>
    </location>
</feature>
<feature type="compositionally biased region" description="Basic and acidic residues" evidence="7">
    <location>
        <begin position="468"/>
        <end position="480"/>
    </location>
</feature>
<feature type="transmembrane region" description="Helical" evidence="8">
    <location>
        <begin position="170"/>
        <end position="193"/>
    </location>
</feature>
<evidence type="ECO:0000256" key="8">
    <source>
        <dbReference type="SAM" id="Phobius"/>
    </source>
</evidence>
<keyword evidence="2" id="KW-0813">Transport</keyword>
<organism evidence="10 11">
    <name type="scientific">Larinioides sclopetarius</name>
    <dbReference type="NCBI Taxonomy" id="280406"/>
    <lineage>
        <taxon>Eukaryota</taxon>
        <taxon>Metazoa</taxon>
        <taxon>Ecdysozoa</taxon>
        <taxon>Arthropoda</taxon>
        <taxon>Chelicerata</taxon>
        <taxon>Arachnida</taxon>
        <taxon>Araneae</taxon>
        <taxon>Araneomorphae</taxon>
        <taxon>Entelegynae</taxon>
        <taxon>Araneoidea</taxon>
        <taxon>Araneidae</taxon>
        <taxon>Larinioides</taxon>
    </lineage>
</organism>
<protein>
    <recommendedName>
        <fullName evidence="9">Major facilitator superfamily (MFS) profile domain-containing protein</fullName>
    </recommendedName>
</protein>
<proteinExistence type="predicted"/>
<keyword evidence="11" id="KW-1185">Reference proteome</keyword>
<feature type="transmembrane region" description="Helical" evidence="8">
    <location>
        <begin position="337"/>
        <end position="360"/>
    </location>
</feature>
<evidence type="ECO:0000256" key="5">
    <source>
        <dbReference type="ARBA" id="ARBA00022989"/>
    </source>
</evidence>
<evidence type="ECO:0000256" key="3">
    <source>
        <dbReference type="ARBA" id="ARBA00022692"/>
    </source>
</evidence>
<accession>A0AAV1ZIN8</accession>
<dbReference type="SUPFAM" id="SSF103473">
    <property type="entry name" value="MFS general substrate transporter"/>
    <property type="match status" value="1"/>
</dbReference>
<dbReference type="GO" id="GO:0006820">
    <property type="term" value="P:monoatomic anion transport"/>
    <property type="evidence" value="ECO:0007669"/>
    <property type="project" value="TreeGrafter"/>
</dbReference>
<keyword evidence="6 8" id="KW-0472">Membrane</keyword>
<dbReference type="InterPro" id="IPR036259">
    <property type="entry name" value="MFS_trans_sf"/>
</dbReference>
<evidence type="ECO:0000256" key="6">
    <source>
        <dbReference type="ARBA" id="ARBA00023136"/>
    </source>
</evidence>
<dbReference type="AlphaFoldDB" id="A0AAV1ZIN8"/>
<feature type="transmembrane region" description="Helical" evidence="8">
    <location>
        <begin position="9"/>
        <end position="37"/>
    </location>
</feature>
<dbReference type="Pfam" id="PF07690">
    <property type="entry name" value="MFS_1"/>
    <property type="match status" value="1"/>
</dbReference>
<feature type="transmembrane region" description="Helical" evidence="8">
    <location>
        <begin position="435"/>
        <end position="454"/>
    </location>
</feature>
<evidence type="ECO:0000313" key="11">
    <source>
        <dbReference type="Proteomes" id="UP001497382"/>
    </source>
</evidence>
<dbReference type="GO" id="GO:0015293">
    <property type="term" value="F:symporter activity"/>
    <property type="evidence" value="ECO:0007669"/>
    <property type="project" value="UniProtKB-KW"/>
</dbReference>
<sequence>MLDVIPKRYILTTVALMATTLSIALQTNLSLVIVYMVEPDFNETSNILKPNECSAVRNVSVSTEKYTGKSATKFNWNSEIQGLTIGLQFFGMICGYIPGGRLGEIYGIKRTMIYTILAASLFTVLSPIAAQLSVYCFMFVRIMVGVGAAPIFPLLVVMIGKWIPITEQSFIASIMLAGYGTGAFVSYLISGVLCSSDFLGGWPSVFYLSGTAGLFWCLLCFLCVYESPNVHPTISLNELEYIQKNIGPPVKEMKKVPWKSMITSIPVWTLAVGTFGQYWLLAFFVTSHSMYLGTVLNLDSAQNGLLSCVPNLIRALFAIFVGSIIDWVRRRRDIPIVYLRKGATLVNSIVACLGFTAVLFAGCDALLNTVAFILGGLCGDFAIFGVALVPTDIAPSLSGTLSGILCFFGSTPYFLLPYMIGIFTKEEQSLRQWRYVYYCTIGVTIVTTFIYVIFGTSDPQPWATEEEASPKQKESKERNEQICAKPNSNCNSSEYQNYGFSDRL</sequence>
<dbReference type="Proteomes" id="UP001497382">
    <property type="component" value="Unassembled WGS sequence"/>
</dbReference>
<evidence type="ECO:0000259" key="9">
    <source>
        <dbReference type="PROSITE" id="PS50850"/>
    </source>
</evidence>
<feature type="transmembrane region" description="Helical" evidence="8">
    <location>
        <begin position="111"/>
        <end position="132"/>
    </location>
</feature>
<feature type="domain" description="Major facilitator superfamily (MFS) profile" evidence="9">
    <location>
        <begin position="8"/>
        <end position="460"/>
    </location>
</feature>
<dbReference type="Gene3D" id="1.20.1250.20">
    <property type="entry name" value="MFS general substrate transporter like domains"/>
    <property type="match status" value="2"/>
</dbReference>
<dbReference type="InterPro" id="IPR020846">
    <property type="entry name" value="MFS_dom"/>
</dbReference>
<keyword evidence="5 8" id="KW-1133">Transmembrane helix</keyword>
<gene>
    <name evidence="10" type="ORF">LARSCL_LOCUS5122</name>
</gene>
<feature type="transmembrane region" description="Helical" evidence="8">
    <location>
        <begin position="304"/>
        <end position="325"/>
    </location>
</feature>
<feature type="transmembrane region" description="Helical" evidence="8">
    <location>
        <begin position="261"/>
        <end position="284"/>
    </location>
</feature>